<evidence type="ECO:0000313" key="2">
    <source>
        <dbReference type="Proteomes" id="UP000583752"/>
    </source>
</evidence>
<dbReference type="SUPFAM" id="SSF53756">
    <property type="entry name" value="UDP-Glycosyltransferase/glycogen phosphorylase"/>
    <property type="match status" value="1"/>
</dbReference>
<comment type="caution">
    <text evidence="1">The sequence shown here is derived from an EMBL/GenBank/DDBJ whole genome shotgun (WGS) entry which is preliminary data.</text>
</comment>
<evidence type="ECO:0000313" key="1">
    <source>
        <dbReference type="EMBL" id="NML61194.1"/>
    </source>
</evidence>
<accession>A0A848HJ19</accession>
<dbReference type="AlphaFoldDB" id="A0A848HJ19"/>
<protein>
    <submittedName>
        <fullName evidence="1">Glycosyltransferase family 4 protein</fullName>
    </submittedName>
</protein>
<keyword evidence="2" id="KW-1185">Reference proteome</keyword>
<dbReference type="Gene3D" id="3.40.50.2000">
    <property type="entry name" value="Glycogen Phosphorylase B"/>
    <property type="match status" value="1"/>
</dbReference>
<dbReference type="Proteomes" id="UP000583752">
    <property type="component" value="Unassembled WGS sequence"/>
</dbReference>
<gene>
    <name evidence="1" type="ORF">HHL21_08890</name>
</gene>
<keyword evidence="1" id="KW-0808">Transferase</keyword>
<dbReference type="EMBL" id="JABBGG010000004">
    <property type="protein sequence ID" value="NML61194.1"/>
    <property type="molecule type" value="Genomic_DNA"/>
</dbReference>
<reference evidence="1 2" key="1">
    <citation type="submission" date="2020-04" db="EMBL/GenBank/DDBJ databases">
        <title>Massilia sp. RP-1-19 isolated from soil.</title>
        <authorList>
            <person name="Dahal R.H."/>
        </authorList>
    </citation>
    <scope>NUCLEOTIDE SEQUENCE [LARGE SCALE GENOMIC DNA]</scope>
    <source>
        <strain evidence="1 2">RP-1-19</strain>
    </source>
</reference>
<dbReference type="GO" id="GO:0016740">
    <property type="term" value="F:transferase activity"/>
    <property type="evidence" value="ECO:0007669"/>
    <property type="project" value="UniProtKB-KW"/>
</dbReference>
<name>A0A848HJ19_9BURK</name>
<organism evidence="1 2">
    <name type="scientific">Massilia polaris</name>
    <dbReference type="NCBI Taxonomy" id="2728846"/>
    <lineage>
        <taxon>Bacteria</taxon>
        <taxon>Pseudomonadati</taxon>
        <taxon>Pseudomonadota</taxon>
        <taxon>Betaproteobacteria</taxon>
        <taxon>Burkholderiales</taxon>
        <taxon>Oxalobacteraceae</taxon>
        <taxon>Telluria group</taxon>
        <taxon>Massilia</taxon>
    </lineage>
</organism>
<proteinExistence type="predicted"/>
<sequence>MPNTINVVEPTLTTAAGHCYSFITALCRMGDDSRTLRLWASRKVEVTFSGANVEVKKTFFRRIRRVQSYFLYKSLLKAPGKLFISTARNSDLLMLDWAARGTVVPPKKVFLYVHWFKASESKMARLKAIARKQPNFEIYGPTPSVTKVFQDAGFANARVVPYPISKPQVPAAAQAQPFRHVLYAGAARSDKGFSQVVDLVERMHKDGLRIPVVLQTSPEQAGKYDAAIRADLKRLGEIGYPHLRIHGETLSPEQYADLFRGAVCLQLYDAAAFADRISGVTLDAFSHGSPVISTPGSWIARMVERFDAGSIVGDTSPDSVLRAVQQQIAAYTGYAQRAIAAGAVLQEENSAQTLFDLLTTPA</sequence>
<dbReference type="RefSeq" id="WP_169464891.1">
    <property type="nucleotide sequence ID" value="NZ_JABBGG010000004.1"/>
</dbReference>